<sequence length="134" mass="15698">MNYEQQISNFSELLEYLHKKNTNKNGHIILTSQVTNKLFELLNDMSLEISFLKALVDKLNQNNKKNRNSTEQQDLVEFESIPKPTGLKYINVAEVLELEHNVVLEYQSDIRNLVKQKLDIQKTWKDQNINSIAH</sequence>
<dbReference type="Proteomes" id="UP000789366">
    <property type="component" value="Unassembled WGS sequence"/>
</dbReference>
<evidence type="ECO:0000313" key="1">
    <source>
        <dbReference type="EMBL" id="CAG8776253.1"/>
    </source>
</evidence>
<name>A0ACA9R441_9GLOM</name>
<evidence type="ECO:0000313" key="2">
    <source>
        <dbReference type="Proteomes" id="UP000789366"/>
    </source>
</evidence>
<keyword evidence="2" id="KW-1185">Reference proteome</keyword>
<protein>
    <submittedName>
        <fullName evidence="1">5748_t:CDS:1</fullName>
    </submittedName>
</protein>
<accession>A0ACA9R441</accession>
<reference evidence="1" key="1">
    <citation type="submission" date="2021-06" db="EMBL/GenBank/DDBJ databases">
        <authorList>
            <person name="Kallberg Y."/>
            <person name="Tangrot J."/>
            <person name="Rosling A."/>
        </authorList>
    </citation>
    <scope>NUCLEOTIDE SEQUENCE</scope>
    <source>
        <strain evidence="1">28 12/20/2015</strain>
    </source>
</reference>
<dbReference type="EMBL" id="CAJVPW010057301">
    <property type="protein sequence ID" value="CAG8776253.1"/>
    <property type="molecule type" value="Genomic_DNA"/>
</dbReference>
<comment type="caution">
    <text evidence="1">The sequence shown here is derived from an EMBL/GenBank/DDBJ whole genome shotgun (WGS) entry which is preliminary data.</text>
</comment>
<organism evidence="1 2">
    <name type="scientific">Cetraspora pellucida</name>
    <dbReference type="NCBI Taxonomy" id="1433469"/>
    <lineage>
        <taxon>Eukaryota</taxon>
        <taxon>Fungi</taxon>
        <taxon>Fungi incertae sedis</taxon>
        <taxon>Mucoromycota</taxon>
        <taxon>Glomeromycotina</taxon>
        <taxon>Glomeromycetes</taxon>
        <taxon>Diversisporales</taxon>
        <taxon>Gigasporaceae</taxon>
        <taxon>Cetraspora</taxon>
    </lineage>
</organism>
<proteinExistence type="predicted"/>
<gene>
    <name evidence="1" type="ORF">SPELUC_LOCUS16080</name>
</gene>
<feature type="non-terminal residue" evidence="1">
    <location>
        <position position="134"/>
    </location>
</feature>